<evidence type="ECO:0000256" key="2">
    <source>
        <dbReference type="SAM" id="Phobius"/>
    </source>
</evidence>
<evidence type="ECO:0000313" key="3">
    <source>
        <dbReference type="EMBL" id="KAL0928686.1"/>
    </source>
</evidence>
<dbReference type="EMBL" id="JANQDX010000001">
    <property type="protein sequence ID" value="KAL0928686.1"/>
    <property type="molecule type" value="Genomic_DNA"/>
</dbReference>
<keyword evidence="2" id="KW-1133">Transmembrane helix</keyword>
<dbReference type="PANTHER" id="PTHR33499:SF11">
    <property type="entry name" value="NO APICAL MERISTEM-ASSOCIATED C-TERMINAL DOMAIN-CONTAINING PROTEIN"/>
    <property type="match status" value="1"/>
</dbReference>
<feature type="transmembrane region" description="Helical" evidence="2">
    <location>
        <begin position="167"/>
        <end position="190"/>
    </location>
</feature>
<keyword evidence="2" id="KW-0812">Transmembrane</keyword>
<feature type="region of interest" description="Disordered" evidence="1">
    <location>
        <begin position="369"/>
        <end position="389"/>
    </location>
</feature>
<organism evidence="3 4">
    <name type="scientific">Dendrobium thyrsiflorum</name>
    <name type="common">Pinecone-like raceme dendrobium</name>
    <name type="synonym">Orchid</name>
    <dbReference type="NCBI Taxonomy" id="117978"/>
    <lineage>
        <taxon>Eukaryota</taxon>
        <taxon>Viridiplantae</taxon>
        <taxon>Streptophyta</taxon>
        <taxon>Embryophyta</taxon>
        <taxon>Tracheophyta</taxon>
        <taxon>Spermatophyta</taxon>
        <taxon>Magnoliopsida</taxon>
        <taxon>Liliopsida</taxon>
        <taxon>Asparagales</taxon>
        <taxon>Orchidaceae</taxon>
        <taxon>Epidendroideae</taxon>
        <taxon>Malaxideae</taxon>
        <taxon>Dendrobiinae</taxon>
        <taxon>Dendrobium</taxon>
    </lineage>
</organism>
<accession>A0ABD0W7K4</accession>
<comment type="caution">
    <text evidence="3">The sequence shown here is derived from an EMBL/GenBank/DDBJ whole genome shotgun (WGS) entry which is preliminary data.</text>
</comment>
<reference evidence="3 4" key="1">
    <citation type="journal article" date="2024" name="Plant Biotechnol. J.">
        <title>Dendrobium thyrsiflorum genome and its molecular insights into genes involved in important horticultural traits.</title>
        <authorList>
            <person name="Chen B."/>
            <person name="Wang J.Y."/>
            <person name="Zheng P.J."/>
            <person name="Li K.L."/>
            <person name="Liang Y.M."/>
            <person name="Chen X.F."/>
            <person name="Zhang C."/>
            <person name="Zhao X."/>
            <person name="He X."/>
            <person name="Zhang G.Q."/>
            <person name="Liu Z.J."/>
            <person name="Xu Q."/>
        </authorList>
    </citation>
    <scope>NUCLEOTIDE SEQUENCE [LARGE SCALE GENOMIC DNA]</scope>
    <source>
        <strain evidence="3">GZMU011</strain>
    </source>
</reference>
<evidence type="ECO:0000256" key="1">
    <source>
        <dbReference type="SAM" id="MobiDB-lite"/>
    </source>
</evidence>
<feature type="compositionally biased region" description="Acidic residues" evidence="1">
    <location>
        <begin position="378"/>
        <end position="389"/>
    </location>
</feature>
<sequence length="389" mass="43783">MYNYLHVSIKGDLSTREASPTADNLGLPHPSAPVNEANITVSSAKKKRGPNRGVALEEFYRTKGKISILIPDGLNRLVGEHHSKLSREAGIIFRYFAPMQVERWDQISDADKEILLKKLMDKTRLNMGEAHLMGYNREANKALQSHQSPSSHCSKAATTVQSTVAHLLIQGVLLLLVLIAAATLLLFFVYQVKINLSIEESHVKDCVMHTMSKRFSDFCSKAYAHYKKHGGGMIARKSLTENLLRDRMIGFGYVIFLTQKHLRKLSRIELYKEEFTGRKEMKIIDDGGVVDETIICADVLGETSSYIRGLGYGPKLIKKTKIIRSNASSERETELESSLKVIQEKYAEQSKIIKSQQKTIDWLKMIAQKMGMQPPNDDGPDISNEENDD</sequence>
<dbReference type="PANTHER" id="PTHR33499">
    <property type="entry name" value="OS12G0282400 PROTEIN-RELATED"/>
    <property type="match status" value="1"/>
</dbReference>
<keyword evidence="4" id="KW-1185">Reference proteome</keyword>
<dbReference type="AlphaFoldDB" id="A0ABD0W7K4"/>
<keyword evidence="2" id="KW-0472">Membrane</keyword>
<protein>
    <submittedName>
        <fullName evidence="3">Uncharacterized protein</fullName>
    </submittedName>
</protein>
<evidence type="ECO:0000313" key="4">
    <source>
        <dbReference type="Proteomes" id="UP001552299"/>
    </source>
</evidence>
<gene>
    <name evidence="3" type="ORF">M5K25_000599</name>
</gene>
<proteinExistence type="predicted"/>
<name>A0ABD0W7K4_DENTH</name>
<dbReference type="Proteomes" id="UP001552299">
    <property type="component" value="Unassembled WGS sequence"/>
</dbReference>